<keyword evidence="4" id="KW-1185">Reference proteome</keyword>
<evidence type="ECO:0000313" key="3">
    <source>
        <dbReference type="EMBL" id="EYC07841.1"/>
    </source>
</evidence>
<dbReference type="Proteomes" id="UP000024635">
    <property type="component" value="Unassembled WGS sequence"/>
</dbReference>
<gene>
    <name evidence="3" type="primary">Acey_s0068.g160</name>
    <name evidence="3" type="ORF">Y032_0068g160</name>
</gene>
<keyword evidence="1" id="KW-1015">Disulfide bond</keyword>
<reference evidence="4" key="1">
    <citation type="journal article" date="2015" name="Nat. Genet.">
        <title>The genome and transcriptome of the zoonotic hookworm Ancylostoma ceylanicum identify infection-specific gene families.</title>
        <authorList>
            <person name="Schwarz E.M."/>
            <person name="Hu Y."/>
            <person name="Antoshechkin I."/>
            <person name="Miller M.M."/>
            <person name="Sternberg P.W."/>
            <person name="Aroian R.V."/>
        </authorList>
    </citation>
    <scope>NUCLEOTIDE SEQUENCE</scope>
    <source>
        <strain evidence="4">HY135</strain>
    </source>
</reference>
<dbReference type="PROSITE" id="PS50015">
    <property type="entry name" value="SAP_B"/>
    <property type="match status" value="1"/>
</dbReference>
<proteinExistence type="predicted"/>
<protein>
    <recommendedName>
        <fullName evidence="2">Saposin B-type domain-containing protein</fullName>
    </recommendedName>
</protein>
<comment type="caution">
    <text evidence="3">The sequence shown here is derived from an EMBL/GenBank/DDBJ whole genome shotgun (WGS) entry which is preliminary data.</text>
</comment>
<organism evidence="3 4">
    <name type="scientific">Ancylostoma ceylanicum</name>
    <dbReference type="NCBI Taxonomy" id="53326"/>
    <lineage>
        <taxon>Eukaryota</taxon>
        <taxon>Metazoa</taxon>
        <taxon>Ecdysozoa</taxon>
        <taxon>Nematoda</taxon>
        <taxon>Chromadorea</taxon>
        <taxon>Rhabditida</taxon>
        <taxon>Rhabditina</taxon>
        <taxon>Rhabditomorpha</taxon>
        <taxon>Strongyloidea</taxon>
        <taxon>Ancylostomatidae</taxon>
        <taxon>Ancylostomatinae</taxon>
        <taxon>Ancylostoma</taxon>
    </lineage>
</organism>
<dbReference type="InterPro" id="IPR011001">
    <property type="entry name" value="Saposin-like"/>
</dbReference>
<evidence type="ECO:0000313" key="4">
    <source>
        <dbReference type="Proteomes" id="UP000024635"/>
    </source>
</evidence>
<evidence type="ECO:0000256" key="1">
    <source>
        <dbReference type="ARBA" id="ARBA00023157"/>
    </source>
</evidence>
<dbReference type="OrthoDB" id="5863707at2759"/>
<dbReference type="SUPFAM" id="SSF47862">
    <property type="entry name" value="Saposin"/>
    <property type="match status" value="1"/>
</dbReference>
<dbReference type="Gene3D" id="1.10.225.10">
    <property type="entry name" value="Saposin-like"/>
    <property type="match status" value="1"/>
</dbReference>
<dbReference type="EMBL" id="JARK01001404">
    <property type="protein sequence ID" value="EYC07841.1"/>
    <property type="molecule type" value="Genomic_DNA"/>
</dbReference>
<dbReference type="AlphaFoldDB" id="A0A016TYG8"/>
<feature type="domain" description="Saposin B-type" evidence="2">
    <location>
        <begin position="107"/>
        <end position="193"/>
    </location>
</feature>
<evidence type="ECO:0000259" key="2">
    <source>
        <dbReference type="PROSITE" id="PS50015"/>
    </source>
</evidence>
<sequence>MLAIFTFRVLENPGGHVFTLTQQKLPLLEEYSGFGRRCRRQRRPTVAAVAAVVDTGDRPSPLSSTTATDRRRCRRHQRPTVVAVVDTPSSIPTDDSGDDRCNKVETTSTTCESCVLLLQNVKDSMPAVIKFTEEMLHDVIMNVCSSTPQALREICERFETRVVHELFMWIVKMEQRIQPGRECTFPHFCTTLTTKPSTTTEAQPSTTTGHGFLPFF</sequence>
<name>A0A016TYG8_9BILA</name>
<accession>A0A016TYG8</accession>
<dbReference type="InterPro" id="IPR008139">
    <property type="entry name" value="SaposinB_dom"/>
</dbReference>